<gene>
    <name evidence="4" type="ORF">TIFTF001_043255</name>
</gene>
<feature type="repeat" description="PPR" evidence="3">
    <location>
        <begin position="388"/>
        <end position="422"/>
    </location>
</feature>
<dbReference type="Pfam" id="PF13041">
    <property type="entry name" value="PPR_2"/>
    <property type="match status" value="1"/>
</dbReference>
<comment type="similarity">
    <text evidence="1">Belongs to the PPR family. P subfamily.</text>
</comment>
<feature type="repeat" description="PPR" evidence="3">
    <location>
        <begin position="318"/>
        <end position="352"/>
    </location>
</feature>
<dbReference type="PROSITE" id="PS51375">
    <property type="entry name" value="PPR"/>
    <property type="match status" value="3"/>
</dbReference>
<comment type="caution">
    <text evidence="4">The sequence shown here is derived from an EMBL/GenBank/DDBJ whole genome shotgun (WGS) entry which is preliminary data.</text>
</comment>
<dbReference type="NCBIfam" id="TIGR00756">
    <property type="entry name" value="PPR"/>
    <property type="match status" value="3"/>
</dbReference>
<evidence type="ECO:0000313" key="5">
    <source>
        <dbReference type="Proteomes" id="UP001187192"/>
    </source>
</evidence>
<evidence type="ECO:0000256" key="3">
    <source>
        <dbReference type="PROSITE-ProRule" id="PRU00708"/>
    </source>
</evidence>
<dbReference type="AlphaFoldDB" id="A0AA87ZAT2"/>
<keyword evidence="5" id="KW-1185">Reference proteome</keyword>
<dbReference type="Pfam" id="PF12854">
    <property type="entry name" value="PPR_1"/>
    <property type="match status" value="1"/>
</dbReference>
<organism evidence="4 5">
    <name type="scientific">Ficus carica</name>
    <name type="common">Common fig</name>
    <dbReference type="NCBI Taxonomy" id="3494"/>
    <lineage>
        <taxon>Eukaryota</taxon>
        <taxon>Viridiplantae</taxon>
        <taxon>Streptophyta</taxon>
        <taxon>Embryophyta</taxon>
        <taxon>Tracheophyta</taxon>
        <taxon>Spermatophyta</taxon>
        <taxon>Magnoliopsida</taxon>
        <taxon>eudicotyledons</taxon>
        <taxon>Gunneridae</taxon>
        <taxon>Pentapetalae</taxon>
        <taxon>rosids</taxon>
        <taxon>fabids</taxon>
        <taxon>Rosales</taxon>
        <taxon>Moraceae</taxon>
        <taxon>Ficeae</taxon>
        <taxon>Ficus</taxon>
    </lineage>
</organism>
<evidence type="ECO:0000256" key="1">
    <source>
        <dbReference type="ARBA" id="ARBA00007626"/>
    </source>
</evidence>
<name>A0AA87ZAT2_FICCA</name>
<dbReference type="InterPro" id="IPR002885">
    <property type="entry name" value="PPR_rpt"/>
</dbReference>
<protein>
    <recommendedName>
        <fullName evidence="6">Pentatricopeptide repeat-containing protein</fullName>
    </recommendedName>
</protein>
<evidence type="ECO:0008006" key="6">
    <source>
        <dbReference type="Google" id="ProtNLM"/>
    </source>
</evidence>
<dbReference type="Pfam" id="PF13812">
    <property type="entry name" value="PPR_3"/>
    <property type="match status" value="1"/>
</dbReference>
<proteinExistence type="inferred from homology"/>
<dbReference type="PANTHER" id="PTHR47941">
    <property type="entry name" value="PENTATRICOPEPTIDE REPEAT-CONTAINING PROTEIN 3, MITOCHONDRIAL"/>
    <property type="match status" value="1"/>
</dbReference>
<dbReference type="Proteomes" id="UP001187192">
    <property type="component" value="Unassembled WGS sequence"/>
</dbReference>
<dbReference type="InterPro" id="IPR011990">
    <property type="entry name" value="TPR-like_helical_dom_sf"/>
</dbReference>
<sequence>MGREKTQIVPCVLGLLNGDFANQICCSSPTFQYLFPPRRRFLRVPSDSTSVSENGLGNLHIIPRIRFNVGFGTASNGFLRSFEQFSLYSFYSTKPMSRSFRRRASKRRKANSKPSLDEALFQRAVSQLLPRFTPEELGNVMAQQDDPLVCLELFNWASQQPRFRHGICTYHIAIKKLGVAKMFQEMDEIVNQVLALTHFGDEALFNTIIYFFTEARKLTRAINIFNHMKSSRNLDCRPSIRTYNILFAAFLSRGRNSYINYVYMDTIRFLFRQMVNDGIEPDIFSLNSMVKGYVLSLHVNDALRIFHQMGVVYNCLPNSFTYDYLIHGLCSQGRTDNARELCSEMNSKGFVPSAKSYNSLVNALAIDGDVEAAVKYLWEMIEQHRPADFITYRTLLDEVCRRGRVEEAMKLLKEFQEKDLVDGHTYRKLLYVLEDDFGQSTDQNRFSRSTNVEGLFGLAIVHFL</sequence>
<dbReference type="Gene3D" id="1.25.40.10">
    <property type="entry name" value="Tetratricopeptide repeat domain"/>
    <property type="match status" value="3"/>
</dbReference>
<feature type="repeat" description="PPR" evidence="3">
    <location>
        <begin position="353"/>
        <end position="387"/>
    </location>
</feature>
<dbReference type="EMBL" id="BTGU01002717">
    <property type="protein sequence ID" value="GMN21201.1"/>
    <property type="molecule type" value="Genomic_DNA"/>
</dbReference>
<evidence type="ECO:0000256" key="2">
    <source>
        <dbReference type="ARBA" id="ARBA00022737"/>
    </source>
</evidence>
<evidence type="ECO:0000313" key="4">
    <source>
        <dbReference type="EMBL" id="GMN21201.1"/>
    </source>
</evidence>
<accession>A0AA87ZAT2</accession>
<reference evidence="4" key="1">
    <citation type="submission" date="2023-07" db="EMBL/GenBank/DDBJ databases">
        <title>draft genome sequence of fig (Ficus carica).</title>
        <authorList>
            <person name="Takahashi T."/>
            <person name="Nishimura K."/>
        </authorList>
    </citation>
    <scope>NUCLEOTIDE SEQUENCE</scope>
</reference>
<dbReference type="Pfam" id="PF01535">
    <property type="entry name" value="PPR"/>
    <property type="match status" value="1"/>
</dbReference>
<keyword evidence="2" id="KW-0677">Repeat</keyword>